<gene>
    <name evidence="1" type="ORF">RDB_LOCUS136039</name>
</gene>
<dbReference type="EMBL" id="CAJMWY010003870">
    <property type="protein sequence ID" value="CAE6509939.1"/>
    <property type="molecule type" value="Genomic_DNA"/>
</dbReference>
<evidence type="ECO:0000313" key="2">
    <source>
        <dbReference type="Proteomes" id="UP000663861"/>
    </source>
</evidence>
<organism evidence="1 2">
    <name type="scientific">Rhizoctonia solani</name>
    <dbReference type="NCBI Taxonomy" id="456999"/>
    <lineage>
        <taxon>Eukaryota</taxon>
        <taxon>Fungi</taxon>
        <taxon>Dikarya</taxon>
        <taxon>Basidiomycota</taxon>
        <taxon>Agaricomycotina</taxon>
        <taxon>Agaricomycetes</taxon>
        <taxon>Cantharellales</taxon>
        <taxon>Ceratobasidiaceae</taxon>
        <taxon>Rhizoctonia</taxon>
    </lineage>
</organism>
<evidence type="ECO:0000313" key="1">
    <source>
        <dbReference type="EMBL" id="CAE6509939.1"/>
    </source>
</evidence>
<name>A0A8H3H9Q3_9AGAM</name>
<proteinExistence type="predicted"/>
<dbReference type="AlphaFoldDB" id="A0A8H3H9Q3"/>
<reference evidence="1" key="1">
    <citation type="submission" date="2021-01" db="EMBL/GenBank/DDBJ databases">
        <authorList>
            <person name="Kaushik A."/>
        </authorList>
    </citation>
    <scope>NUCLEOTIDE SEQUENCE</scope>
    <source>
        <strain evidence="1">AG4-RS23</strain>
    </source>
</reference>
<dbReference type="Proteomes" id="UP000663861">
    <property type="component" value="Unassembled WGS sequence"/>
</dbReference>
<sequence>MKLRPASNNLHARLTQKITLGGKRDIQCSKLGLYSPSTKNNPPYLYLTIQVHTMPLFVGGYKFQPEDLAPLSPNVIGVPYKPGLMEGSTVFKLKAMLKCDILPIIDDTELGNHYYMLITQSNESGQGFPFTEDEEDIRQFAAMEAWGLQHREWVVLQDPKLTVITR</sequence>
<accession>A0A8H3H9Q3</accession>
<comment type="caution">
    <text evidence="1">The sequence shown here is derived from an EMBL/GenBank/DDBJ whole genome shotgun (WGS) entry which is preliminary data.</text>
</comment>
<protein>
    <submittedName>
        <fullName evidence="1">Uncharacterized protein</fullName>
    </submittedName>
</protein>